<dbReference type="AlphaFoldDB" id="A0A0E9UDH1"/>
<protein>
    <submittedName>
        <fullName evidence="1">Uncharacterized protein</fullName>
    </submittedName>
</protein>
<dbReference type="EMBL" id="GBXM01044765">
    <property type="protein sequence ID" value="JAH63812.1"/>
    <property type="molecule type" value="Transcribed_RNA"/>
</dbReference>
<reference evidence="1" key="2">
    <citation type="journal article" date="2015" name="Fish Shellfish Immunol.">
        <title>Early steps in the European eel (Anguilla anguilla)-Vibrio vulnificus interaction in the gills: Role of the RtxA13 toxin.</title>
        <authorList>
            <person name="Callol A."/>
            <person name="Pajuelo D."/>
            <person name="Ebbesson L."/>
            <person name="Teles M."/>
            <person name="MacKenzie S."/>
            <person name="Amaro C."/>
        </authorList>
    </citation>
    <scope>NUCLEOTIDE SEQUENCE</scope>
</reference>
<evidence type="ECO:0000313" key="1">
    <source>
        <dbReference type="EMBL" id="JAH63812.1"/>
    </source>
</evidence>
<sequence>MHVVTGITYFTHRSLIFPILYGHPSSASLHFYCYEVW</sequence>
<accession>A0A0E9UDH1</accession>
<reference evidence="1" key="1">
    <citation type="submission" date="2014-11" db="EMBL/GenBank/DDBJ databases">
        <authorList>
            <person name="Amaro Gonzalez C."/>
        </authorList>
    </citation>
    <scope>NUCLEOTIDE SEQUENCE</scope>
</reference>
<organism evidence="1">
    <name type="scientific">Anguilla anguilla</name>
    <name type="common">European freshwater eel</name>
    <name type="synonym">Muraena anguilla</name>
    <dbReference type="NCBI Taxonomy" id="7936"/>
    <lineage>
        <taxon>Eukaryota</taxon>
        <taxon>Metazoa</taxon>
        <taxon>Chordata</taxon>
        <taxon>Craniata</taxon>
        <taxon>Vertebrata</taxon>
        <taxon>Euteleostomi</taxon>
        <taxon>Actinopterygii</taxon>
        <taxon>Neopterygii</taxon>
        <taxon>Teleostei</taxon>
        <taxon>Anguilliformes</taxon>
        <taxon>Anguillidae</taxon>
        <taxon>Anguilla</taxon>
    </lineage>
</organism>
<proteinExistence type="predicted"/>
<name>A0A0E9UDH1_ANGAN</name>